<evidence type="ECO:0000256" key="2">
    <source>
        <dbReference type="ARBA" id="ARBA00004948"/>
    </source>
</evidence>
<keyword evidence="8" id="KW-0784">Thiamine biosynthesis</keyword>
<evidence type="ECO:0000256" key="5">
    <source>
        <dbReference type="ARBA" id="ARBA00022679"/>
    </source>
</evidence>
<gene>
    <name evidence="13" type="ORF">CHR55_05245</name>
</gene>
<accession>A0A2A5JGN5</accession>
<dbReference type="Pfam" id="PF09084">
    <property type="entry name" value="NMT1"/>
    <property type="match status" value="1"/>
</dbReference>
<evidence type="ECO:0000256" key="1">
    <source>
        <dbReference type="ARBA" id="ARBA00003469"/>
    </source>
</evidence>
<dbReference type="PANTHER" id="PTHR31528">
    <property type="entry name" value="4-AMINO-5-HYDROXYMETHYL-2-METHYLPYRIMIDINE PHOSPHATE SYNTHASE THI11-RELATED"/>
    <property type="match status" value="1"/>
</dbReference>
<dbReference type="EMBL" id="NOVD01000002">
    <property type="protein sequence ID" value="PCK28715.1"/>
    <property type="molecule type" value="Genomic_DNA"/>
</dbReference>
<dbReference type="GO" id="GO:0046872">
    <property type="term" value="F:metal ion binding"/>
    <property type="evidence" value="ECO:0007669"/>
    <property type="project" value="UniProtKB-KW"/>
</dbReference>
<evidence type="ECO:0000256" key="7">
    <source>
        <dbReference type="ARBA" id="ARBA00022898"/>
    </source>
</evidence>
<evidence type="ECO:0000256" key="9">
    <source>
        <dbReference type="ARBA" id="ARBA00023004"/>
    </source>
</evidence>
<evidence type="ECO:0000256" key="8">
    <source>
        <dbReference type="ARBA" id="ARBA00022977"/>
    </source>
</evidence>
<reference evidence="13 14" key="1">
    <citation type="submission" date="2017-07" db="EMBL/GenBank/DDBJ databases">
        <title>Draft sequence of Rhodococcus enclensis 23b-28.</title>
        <authorList>
            <person name="Besaury L."/>
            <person name="Sancelme M."/>
            <person name="Amato P."/>
            <person name="Lallement A."/>
            <person name="Delort A.-M."/>
        </authorList>
    </citation>
    <scope>NUCLEOTIDE SEQUENCE [LARGE SCALE GENOMIC DNA]</scope>
    <source>
        <strain evidence="13 14">23b-28</strain>
    </source>
</reference>
<dbReference type="SUPFAM" id="SSF53850">
    <property type="entry name" value="Periplasmic binding protein-like II"/>
    <property type="match status" value="1"/>
</dbReference>
<comment type="pathway">
    <text evidence="2">Cofactor biosynthesis; thiamine diphosphate biosynthesis.</text>
</comment>
<evidence type="ECO:0000256" key="3">
    <source>
        <dbReference type="ARBA" id="ARBA00009406"/>
    </source>
</evidence>
<dbReference type="Gene3D" id="3.40.190.10">
    <property type="entry name" value="Periplasmic binding protein-like II"/>
    <property type="match status" value="2"/>
</dbReference>
<name>A0A2A5JGN5_RHOSG</name>
<keyword evidence="7" id="KW-0663">Pyridoxal phosphate</keyword>
<sequence length="364" mass="38702">MFRFMTPFKPVRQLDRRAFFRYSALTGIAVAGSASLLGCSSDSSSSSGGTTDDGSEFGTVAVQLSWIKNIEFAGEYFALDKGYYKDAGFGNVDLVAGGAAGTGVEAGLDTGKVWIGMSAPQLTAPAVLDGLEAKIVGATFQKNPFAIVSSAAAPINSPQDMIGKKIGVQDSNQLVFGALLAANGLTESQMTIVPAQFDPSPLANGEVDGWVSYVTNEPITLAAKGFPNAHFLFADYNLPLVAESFTVLQSTIDNERDKLKAFLKAEIQGWKDAVADPAESARLAVEVYGKDQNLELEEQIKEATAQNDLVVSADTKANGLFTMTPQLIEQNIAALSKAGLEITAEQLFDMSILEEVYAENPELI</sequence>
<evidence type="ECO:0000256" key="4">
    <source>
        <dbReference type="ARBA" id="ARBA00011738"/>
    </source>
</evidence>
<comment type="function">
    <text evidence="1">Responsible for the formation of the pyrimidine heterocycle in the thiamine biosynthesis pathway. Catalyzes the formation of hydroxymethylpyrimidine phosphate (HMP-P) from histidine and pyridoxal phosphate (PLP). The protein uses PLP and the active site histidine to form HMP-P, generating an inactive enzyme. The enzyme can only undergo a single turnover, which suggests it is a suicide enzyme.</text>
</comment>
<proteinExistence type="inferred from homology"/>
<keyword evidence="5" id="KW-0808">Transferase</keyword>
<dbReference type="GO" id="GO:0016740">
    <property type="term" value="F:transferase activity"/>
    <property type="evidence" value="ECO:0007669"/>
    <property type="project" value="UniProtKB-KW"/>
</dbReference>
<dbReference type="AlphaFoldDB" id="A0A2A5JGN5"/>
<evidence type="ECO:0000313" key="13">
    <source>
        <dbReference type="EMBL" id="PCK28715.1"/>
    </source>
</evidence>
<evidence type="ECO:0000313" key="14">
    <source>
        <dbReference type="Proteomes" id="UP000230886"/>
    </source>
</evidence>
<keyword evidence="6" id="KW-0479">Metal-binding</keyword>
<evidence type="ECO:0000259" key="12">
    <source>
        <dbReference type="Pfam" id="PF09084"/>
    </source>
</evidence>
<evidence type="ECO:0000256" key="11">
    <source>
        <dbReference type="ARBA" id="ARBA00048179"/>
    </source>
</evidence>
<comment type="similarity">
    <text evidence="3">Belongs to the NMT1/THI5 family.</text>
</comment>
<evidence type="ECO:0000256" key="6">
    <source>
        <dbReference type="ARBA" id="ARBA00022723"/>
    </source>
</evidence>
<dbReference type="Proteomes" id="UP000230886">
    <property type="component" value="Unassembled WGS sequence"/>
</dbReference>
<keyword evidence="9" id="KW-0408">Iron</keyword>
<dbReference type="GO" id="GO:0009228">
    <property type="term" value="P:thiamine biosynthetic process"/>
    <property type="evidence" value="ECO:0007669"/>
    <property type="project" value="UniProtKB-KW"/>
</dbReference>
<evidence type="ECO:0000256" key="10">
    <source>
        <dbReference type="ARBA" id="ARBA00033171"/>
    </source>
</evidence>
<dbReference type="PANTHER" id="PTHR31528:SF1">
    <property type="entry name" value="4-AMINO-5-HYDROXYMETHYL-2-METHYLPYRIMIDINE PHOSPHATE SYNTHASE THI11-RELATED"/>
    <property type="match status" value="1"/>
</dbReference>
<dbReference type="InterPro" id="IPR027939">
    <property type="entry name" value="NMT1/THI5"/>
</dbReference>
<comment type="catalytic activity">
    <reaction evidence="11">
        <text>N(6)-(pyridoxal phosphate)-L-lysyl-[4-amino-5-hydroxymethyl-2-methylpyrimidine phosphate synthase] + L-histidyl-[4-amino-5-hydroxymethyl-2-methylpyrimidine phosphate synthase] + 2 Fe(3+) + 4 H2O = L-lysyl-[4-amino-5-hydroxymethyl-2-methylpyrimidine phosphate synthase] + (2S)-2-amino-5-hydroxy-4-oxopentanoyl-[4-amino-5-hydroxymethyl-2-methylpyrimidine phosphate synthase] + 4-amino-2-methyl-5-(phosphooxymethyl)pyrimidine + 3-oxopropanoate + 2 Fe(2+) + 2 H(+)</text>
        <dbReference type="Rhea" id="RHEA:65756"/>
        <dbReference type="Rhea" id="RHEA-COMP:16892"/>
        <dbReference type="Rhea" id="RHEA-COMP:16893"/>
        <dbReference type="Rhea" id="RHEA-COMP:16894"/>
        <dbReference type="Rhea" id="RHEA-COMP:16895"/>
        <dbReference type="ChEBI" id="CHEBI:15377"/>
        <dbReference type="ChEBI" id="CHEBI:15378"/>
        <dbReference type="ChEBI" id="CHEBI:29033"/>
        <dbReference type="ChEBI" id="CHEBI:29034"/>
        <dbReference type="ChEBI" id="CHEBI:29969"/>
        <dbReference type="ChEBI" id="CHEBI:29979"/>
        <dbReference type="ChEBI" id="CHEBI:33190"/>
        <dbReference type="ChEBI" id="CHEBI:58354"/>
        <dbReference type="ChEBI" id="CHEBI:143915"/>
        <dbReference type="ChEBI" id="CHEBI:157692"/>
    </reaction>
    <physiologicalReaction direction="left-to-right" evidence="11">
        <dbReference type="Rhea" id="RHEA:65757"/>
    </physiologicalReaction>
</comment>
<organism evidence="13 14">
    <name type="scientific">Rhodococcus qingshengii</name>
    <dbReference type="NCBI Taxonomy" id="334542"/>
    <lineage>
        <taxon>Bacteria</taxon>
        <taxon>Bacillati</taxon>
        <taxon>Actinomycetota</taxon>
        <taxon>Actinomycetes</taxon>
        <taxon>Mycobacteriales</taxon>
        <taxon>Nocardiaceae</taxon>
        <taxon>Rhodococcus</taxon>
        <taxon>Rhodococcus erythropolis group</taxon>
    </lineage>
</organism>
<comment type="subunit">
    <text evidence="4">Homodimer.</text>
</comment>
<dbReference type="InterPro" id="IPR015168">
    <property type="entry name" value="SsuA/THI5"/>
</dbReference>
<protein>
    <recommendedName>
        <fullName evidence="10">Thiamine pyrimidine synthase</fullName>
    </recommendedName>
</protein>
<feature type="domain" description="SsuA/THI5-like" evidence="12">
    <location>
        <begin position="69"/>
        <end position="279"/>
    </location>
</feature>
<comment type="caution">
    <text evidence="13">The sequence shown here is derived from an EMBL/GenBank/DDBJ whole genome shotgun (WGS) entry which is preliminary data.</text>
</comment>